<dbReference type="InterPro" id="IPR023827">
    <property type="entry name" value="Peptidase_S8_Asp-AS"/>
</dbReference>
<comment type="subcellular location">
    <subcellularLocation>
        <location evidence="1">Secreted</location>
    </subcellularLocation>
</comment>
<gene>
    <name evidence="13" type="ORF">SLUN_37480</name>
</gene>
<dbReference type="PANTHER" id="PTHR43806:SF11">
    <property type="entry name" value="CEREVISIN-RELATED"/>
    <property type="match status" value="1"/>
</dbReference>
<protein>
    <submittedName>
        <fullName evidence="13">Protease</fullName>
    </submittedName>
</protein>
<reference evidence="13 14" key="1">
    <citation type="submission" date="2018-01" db="EMBL/GenBank/DDBJ databases">
        <title>Complete genome sequence of Streptomyces lunaelactis MM109T, a Ferroverdin A producer isolated from cave moonmilk deposits.</title>
        <authorList>
            <person name="Naome A."/>
            <person name="Martinet L."/>
            <person name="Maciejewska M."/>
            <person name="Anderssen S."/>
            <person name="Adam D."/>
            <person name="Tenconi E."/>
            <person name="Deflandre B."/>
            <person name="Arguelles-Arias A."/>
            <person name="Calusinska M."/>
            <person name="Copieters W."/>
            <person name="Karim L."/>
            <person name="Hanikenne M."/>
            <person name="Baurain D."/>
            <person name="van Wezel G."/>
            <person name="Smargiasso N."/>
            <person name="de Pauw E."/>
            <person name="Delfosse P."/>
            <person name="Rigali S."/>
        </authorList>
    </citation>
    <scope>NUCLEOTIDE SEQUENCE [LARGE SCALE GENOMIC DNA]</scope>
    <source>
        <strain evidence="13 14">MM109</strain>
    </source>
</reference>
<dbReference type="SUPFAM" id="SSF52743">
    <property type="entry name" value="Subtilisin-like"/>
    <property type="match status" value="1"/>
</dbReference>
<evidence type="ECO:0000256" key="7">
    <source>
        <dbReference type="ARBA" id="ARBA00022825"/>
    </source>
</evidence>
<feature type="active site" description="Charge relay system" evidence="9">
    <location>
        <position position="400"/>
    </location>
</feature>
<evidence type="ECO:0000313" key="13">
    <source>
        <dbReference type="EMBL" id="AVZ77876.1"/>
    </source>
</evidence>
<comment type="similarity">
    <text evidence="2 9 10">Belongs to the peptidase S8 family.</text>
</comment>
<dbReference type="FunFam" id="3.40.50.200:FF:000022">
    <property type="entry name" value="Extracellular protease"/>
    <property type="match status" value="1"/>
</dbReference>
<feature type="region of interest" description="Disordered" evidence="11">
    <location>
        <begin position="1"/>
        <end position="25"/>
    </location>
</feature>
<dbReference type="GO" id="GO:0006508">
    <property type="term" value="P:proteolysis"/>
    <property type="evidence" value="ECO:0007669"/>
    <property type="project" value="UniProtKB-KW"/>
</dbReference>
<feature type="region of interest" description="Disordered" evidence="11">
    <location>
        <begin position="183"/>
        <end position="219"/>
    </location>
</feature>
<dbReference type="InterPro" id="IPR036852">
    <property type="entry name" value="Peptidase_S8/S53_dom_sf"/>
</dbReference>
<keyword evidence="3" id="KW-0964">Secreted</keyword>
<dbReference type="PANTHER" id="PTHR43806">
    <property type="entry name" value="PEPTIDASE S8"/>
    <property type="match status" value="1"/>
</dbReference>
<evidence type="ECO:0000256" key="11">
    <source>
        <dbReference type="SAM" id="MobiDB-lite"/>
    </source>
</evidence>
<feature type="region of interest" description="Disordered" evidence="11">
    <location>
        <begin position="37"/>
        <end position="57"/>
    </location>
</feature>
<dbReference type="CDD" id="cd07496">
    <property type="entry name" value="Peptidases_S8_13"/>
    <property type="match status" value="1"/>
</dbReference>
<evidence type="ECO:0000256" key="5">
    <source>
        <dbReference type="ARBA" id="ARBA00022729"/>
    </source>
</evidence>
<evidence type="ECO:0000256" key="2">
    <source>
        <dbReference type="ARBA" id="ARBA00011073"/>
    </source>
</evidence>
<keyword evidence="4 9" id="KW-0645">Protease</keyword>
<evidence type="ECO:0000256" key="6">
    <source>
        <dbReference type="ARBA" id="ARBA00022801"/>
    </source>
</evidence>
<dbReference type="KEGG" id="slk:SLUN_37480"/>
<feature type="active site" description="Charge relay system" evidence="9">
    <location>
        <position position="220"/>
    </location>
</feature>
<keyword evidence="7 9" id="KW-0720">Serine protease</keyword>
<dbReference type="AlphaFoldDB" id="A0A2R4TFI4"/>
<dbReference type="PROSITE" id="PS51892">
    <property type="entry name" value="SUBTILASE"/>
    <property type="match status" value="1"/>
</dbReference>
<evidence type="ECO:0000256" key="3">
    <source>
        <dbReference type="ARBA" id="ARBA00022525"/>
    </source>
</evidence>
<dbReference type="PROSITE" id="PS00136">
    <property type="entry name" value="SUBTILASE_ASP"/>
    <property type="match status" value="1"/>
</dbReference>
<feature type="domain" description="Peptidase S8/S53" evidence="12">
    <location>
        <begin position="147"/>
        <end position="439"/>
    </location>
</feature>
<dbReference type="InterPro" id="IPR023828">
    <property type="entry name" value="Peptidase_S8_Ser-AS"/>
</dbReference>
<dbReference type="OrthoDB" id="9790784at2"/>
<keyword evidence="8" id="KW-0865">Zymogen</keyword>
<dbReference type="InterPro" id="IPR050131">
    <property type="entry name" value="Peptidase_S8_subtilisin-like"/>
</dbReference>
<sequence>MAGDESPSAVPMAPASPQAAPSAGQSDALIVGYKSKAAGARSDTAVREDTQAVAAQTDEKLSFDRRLGTGTVLVDLGEKQPAKDVAEVMDQFRADPDVAFVVPDRTVQAAAIAAPSNPNDPRLGEQWELTEAQAGMNVRDAWRTSTGRGVTVAVLDTGIAAHSDLAANTVAGYDFITDAFTAKDGGGRDNDASDPGDASKQGECKDPLGNPLPAAPSSWHGTHVAGTVAAVADNGKGVVGVAHGARVQPVRVLGRCGGSTSDIIDAITWASGGAVPGVPANGTPAQVINMSLGGGGACDPATQGAIDGAVQRGTTVVVAAGNESSDAANSSPASCNNVITVAATNRAGDKAGYSNFGNAVDISAPGGETSPNSADGILSTLNSGTDAPAAESFAFYQGTSMAAPHIAGLAALLKAARPALAPAEIERAIKDNARPLPGACAGGCGSGLADAARTVASAAGGAAPAEDPASPPAEDD</sequence>
<dbReference type="PROSITE" id="PS00137">
    <property type="entry name" value="SUBTILASE_HIS"/>
    <property type="match status" value="1"/>
</dbReference>
<accession>A0A2R4TFI4</accession>
<dbReference type="InterPro" id="IPR022398">
    <property type="entry name" value="Peptidase_S8_His-AS"/>
</dbReference>
<evidence type="ECO:0000256" key="1">
    <source>
        <dbReference type="ARBA" id="ARBA00004613"/>
    </source>
</evidence>
<dbReference type="Pfam" id="PF00082">
    <property type="entry name" value="Peptidase_S8"/>
    <property type="match status" value="1"/>
</dbReference>
<keyword evidence="6 9" id="KW-0378">Hydrolase</keyword>
<evidence type="ECO:0000259" key="12">
    <source>
        <dbReference type="Pfam" id="PF00082"/>
    </source>
</evidence>
<dbReference type="PROSITE" id="PS00138">
    <property type="entry name" value="SUBTILASE_SER"/>
    <property type="match status" value="1"/>
</dbReference>
<evidence type="ECO:0000256" key="4">
    <source>
        <dbReference type="ARBA" id="ARBA00022670"/>
    </source>
</evidence>
<evidence type="ECO:0000256" key="8">
    <source>
        <dbReference type="ARBA" id="ARBA00023145"/>
    </source>
</evidence>
<dbReference type="InterPro" id="IPR000209">
    <property type="entry name" value="Peptidase_S8/S53_dom"/>
</dbReference>
<feature type="active site" description="Charge relay system" evidence="9">
    <location>
        <position position="156"/>
    </location>
</feature>
<feature type="region of interest" description="Disordered" evidence="11">
    <location>
        <begin position="455"/>
        <end position="476"/>
    </location>
</feature>
<dbReference type="Proteomes" id="UP000244201">
    <property type="component" value="Chromosome"/>
</dbReference>
<dbReference type="InterPro" id="IPR034176">
    <property type="entry name" value="Peptidases_S8_13"/>
</dbReference>
<evidence type="ECO:0000256" key="10">
    <source>
        <dbReference type="RuleBase" id="RU003355"/>
    </source>
</evidence>
<proteinExistence type="inferred from homology"/>
<dbReference type="PRINTS" id="PR00723">
    <property type="entry name" value="SUBTILISIN"/>
</dbReference>
<organism evidence="13 14">
    <name type="scientific">Streptomyces lunaelactis</name>
    <dbReference type="NCBI Taxonomy" id="1535768"/>
    <lineage>
        <taxon>Bacteria</taxon>
        <taxon>Bacillati</taxon>
        <taxon>Actinomycetota</taxon>
        <taxon>Actinomycetes</taxon>
        <taxon>Kitasatosporales</taxon>
        <taxon>Streptomycetaceae</taxon>
        <taxon>Streptomyces</taxon>
    </lineage>
</organism>
<dbReference type="GO" id="GO:0005576">
    <property type="term" value="C:extracellular region"/>
    <property type="evidence" value="ECO:0007669"/>
    <property type="project" value="UniProtKB-SubCell"/>
</dbReference>
<keyword evidence="14" id="KW-1185">Reference proteome</keyword>
<dbReference type="EMBL" id="CP026304">
    <property type="protein sequence ID" value="AVZ77876.1"/>
    <property type="molecule type" value="Genomic_DNA"/>
</dbReference>
<evidence type="ECO:0000256" key="9">
    <source>
        <dbReference type="PROSITE-ProRule" id="PRU01240"/>
    </source>
</evidence>
<feature type="compositionally biased region" description="Low complexity" evidence="11">
    <location>
        <begin position="455"/>
        <end position="468"/>
    </location>
</feature>
<dbReference type="InterPro" id="IPR015500">
    <property type="entry name" value="Peptidase_S8_subtilisin-rel"/>
</dbReference>
<dbReference type="Gene3D" id="3.40.50.200">
    <property type="entry name" value="Peptidase S8/S53 domain"/>
    <property type="match status" value="1"/>
</dbReference>
<dbReference type="GO" id="GO:0004252">
    <property type="term" value="F:serine-type endopeptidase activity"/>
    <property type="evidence" value="ECO:0007669"/>
    <property type="project" value="UniProtKB-UniRule"/>
</dbReference>
<keyword evidence="5" id="KW-0732">Signal</keyword>
<evidence type="ECO:0000313" key="14">
    <source>
        <dbReference type="Proteomes" id="UP000244201"/>
    </source>
</evidence>
<name>A0A2R4TFI4_9ACTN</name>